<sequence length="325" mass="35683">MRVTQTMLTKTNIGHLSSSYQKLSTLQEQLISGKKIQKPSQDPVVAMQGIRYRTEVREVDQFKKNVDEATGWMDLTDSALDEVTSAMRRINELTTQAANDTYDGTQRKAIQSEVGQLIEHIGTLANTKYNEKQIFNGTKTDQPFIDMEKLKAFLKDNVDTATVDSIFTTSVGPGNGKIEYEVSSGIKVQVNVTPTDGGDGGVFGKDTFTTLKKLFNALGGTKADGSPGSSTNNGTELSGMLKDLTAMLNKTVEVRSDLGARVNRLELNASRLEDQEIIAKTVMSDNEDIETEQVIMELKSHETLHRAALSAGARIIQPSLLDFLR</sequence>
<dbReference type="Pfam" id="PF00669">
    <property type="entry name" value="Flagellin_N"/>
    <property type="match status" value="1"/>
</dbReference>
<organism evidence="6 7">
    <name type="scientific">Exiguobacterium indicum</name>
    <dbReference type="NCBI Taxonomy" id="296995"/>
    <lineage>
        <taxon>Bacteria</taxon>
        <taxon>Bacillati</taxon>
        <taxon>Bacillota</taxon>
        <taxon>Bacilli</taxon>
        <taxon>Bacillales</taxon>
        <taxon>Bacillales Family XII. Incertae Sedis</taxon>
        <taxon>Exiguobacterium</taxon>
    </lineage>
</organism>
<comment type="similarity">
    <text evidence="2">Belongs to the bacterial flagellin family.</text>
</comment>
<dbReference type="Proteomes" id="UP000072605">
    <property type="component" value="Unassembled WGS sequence"/>
</dbReference>
<evidence type="ECO:0000256" key="2">
    <source>
        <dbReference type="ARBA" id="ARBA00005709"/>
    </source>
</evidence>
<comment type="caution">
    <text evidence="6">The sequence shown here is derived from an EMBL/GenBank/DDBJ whole genome shotgun (WGS) entry which is preliminary data.</text>
</comment>
<dbReference type="PANTHER" id="PTHR42792">
    <property type="entry name" value="FLAGELLIN"/>
    <property type="match status" value="1"/>
</dbReference>
<keyword evidence="6" id="KW-0282">Flagellum</keyword>
<evidence type="ECO:0000256" key="1">
    <source>
        <dbReference type="ARBA" id="ARBA00004365"/>
    </source>
</evidence>
<keyword evidence="6" id="KW-0969">Cilium</keyword>
<name>A0AAW3MEE2_9BACL</name>
<evidence type="ECO:0000313" key="7">
    <source>
        <dbReference type="Proteomes" id="UP000072605"/>
    </source>
</evidence>
<dbReference type="PANTHER" id="PTHR42792:SF1">
    <property type="entry name" value="FLAGELLAR HOOK-ASSOCIATED PROTEIN 3"/>
    <property type="match status" value="1"/>
</dbReference>
<evidence type="ECO:0000259" key="5">
    <source>
        <dbReference type="Pfam" id="PF00700"/>
    </source>
</evidence>
<dbReference type="InterPro" id="IPR046358">
    <property type="entry name" value="Flagellin_C"/>
</dbReference>
<dbReference type="InterPro" id="IPR013384">
    <property type="entry name" value="Flagell_FlgL"/>
</dbReference>
<dbReference type="NCBIfam" id="TIGR02550">
    <property type="entry name" value="flagell_flgL"/>
    <property type="match status" value="1"/>
</dbReference>
<evidence type="ECO:0000256" key="3">
    <source>
        <dbReference type="ARBA" id="ARBA00023143"/>
    </source>
</evidence>
<dbReference type="Gene3D" id="1.20.1330.10">
    <property type="entry name" value="f41 fragment of flagellin, N-terminal domain"/>
    <property type="match status" value="1"/>
</dbReference>
<gene>
    <name evidence="6" type="ORF">RSA11_05735</name>
</gene>
<feature type="domain" description="Flagellin C-terminal" evidence="5">
    <location>
        <begin position="245"/>
        <end position="324"/>
    </location>
</feature>
<reference evidence="6 7" key="1">
    <citation type="journal article" date="2016" name="Front. Microbiol.">
        <title>Genomic Resource of Rice Seed Associated Bacteria.</title>
        <authorList>
            <person name="Midha S."/>
            <person name="Bansal K."/>
            <person name="Sharma S."/>
            <person name="Kumar N."/>
            <person name="Patil P.P."/>
            <person name="Chaudhry V."/>
            <person name="Patil P.B."/>
        </authorList>
    </citation>
    <scope>NUCLEOTIDE SEQUENCE [LARGE SCALE GENOMIC DNA]</scope>
    <source>
        <strain evidence="6 7">RSA11</strain>
    </source>
</reference>
<evidence type="ECO:0000313" key="6">
    <source>
        <dbReference type="EMBL" id="KTR27485.1"/>
    </source>
</evidence>
<dbReference type="EMBL" id="LDQV01000014">
    <property type="protein sequence ID" value="KTR27485.1"/>
    <property type="molecule type" value="Genomic_DNA"/>
</dbReference>
<accession>A0AAW3MEE2</accession>
<dbReference type="SUPFAM" id="SSF64518">
    <property type="entry name" value="Phase 1 flagellin"/>
    <property type="match status" value="1"/>
</dbReference>
<protein>
    <submittedName>
        <fullName evidence="6">Flagellar hook protein FlgL</fullName>
    </submittedName>
</protein>
<dbReference type="AlphaFoldDB" id="A0AAW3MEE2"/>
<dbReference type="InterPro" id="IPR001492">
    <property type="entry name" value="Flagellin"/>
</dbReference>
<evidence type="ECO:0000259" key="4">
    <source>
        <dbReference type="Pfam" id="PF00669"/>
    </source>
</evidence>
<dbReference type="RefSeq" id="WP_058713358.1">
    <property type="nucleotide sequence ID" value="NZ_LDQV01000014.1"/>
</dbReference>
<dbReference type="GO" id="GO:0071973">
    <property type="term" value="P:bacterial-type flagellum-dependent cell motility"/>
    <property type="evidence" value="ECO:0007669"/>
    <property type="project" value="InterPro"/>
</dbReference>
<dbReference type="InterPro" id="IPR001029">
    <property type="entry name" value="Flagellin_N"/>
</dbReference>
<proteinExistence type="inferred from homology"/>
<comment type="subcellular location">
    <subcellularLocation>
        <location evidence="1">Bacterial flagellum</location>
    </subcellularLocation>
</comment>
<keyword evidence="6" id="KW-0966">Cell projection</keyword>
<feature type="domain" description="Flagellin N-terminal" evidence="4">
    <location>
        <begin position="14"/>
        <end position="140"/>
    </location>
</feature>
<dbReference type="Pfam" id="PF00700">
    <property type="entry name" value="Flagellin_C"/>
    <property type="match status" value="1"/>
</dbReference>
<dbReference type="GO" id="GO:0005198">
    <property type="term" value="F:structural molecule activity"/>
    <property type="evidence" value="ECO:0007669"/>
    <property type="project" value="InterPro"/>
</dbReference>
<keyword evidence="3" id="KW-0975">Bacterial flagellum</keyword>
<dbReference type="GO" id="GO:0009424">
    <property type="term" value="C:bacterial-type flagellum hook"/>
    <property type="evidence" value="ECO:0007669"/>
    <property type="project" value="InterPro"/>
</dbReference>